<reference evidence="7" key="1">
    <citation type="submission" date="2020-12" db="EMBL/GenBank/DDBJ databases">
        <title>Bacterial taxonomy.</title>
        <authorList>
            <person name="Pan X."/>
        </authorList>
    </citation>
    <scope>NUCLEOTIDE SEQUENCE</scope>
    <source>
        <strain evidence="7">M0105</strain>
    </source>
</reference>
<dbReference type="EMBL" id="JAEHHL010000006">
    <property type="protein sequence ID" value="MBK0399689.1"/>
    <property type="molecule type" value="Genomic_DNA"/>
</dbReference>
<dbReference type="PANTHER" id="PTHR43130:SF3">
    <property type="entry name" value="HTH-TYPE TRANSCRIPTIONAL REGULATOR RV1931C"/>
    <property type="match status" value="1"/>
</dbReference>
<evidence type="ECO:0000256" key="3">
    <source>
        <dbReference type="ARBA" id="ARBA00023163"/>
    </source>
</evidence>
<dbReference type="InterPro" id="IPR018062">
    <property type="entry name" value="HTH_AraC-typ_CS"/>
</dbReference>
<evidence type="ECO:0000259" key="6">
    <source>
        <dbReference type="PROSITE" id="PS01124"/>
    </source>
</evidence>
<dbReference type="Pfam" id="PF12833">
    <property type="entry name" value="HTH_18"/>
    <property type="match status" value="1"/>
</dbReference>
<dbReference type="GO" id="GO:0043565">
    <property type="term" value="F:sequence-specific DNA binding"/>
    <property type="evidence" value="ECO:0007669"/>
    <property type="project" value="InterPro"/>
</dbReference>
<feature type="transmembrane region" description="Helical" evidence="5">
    <location>
        <begin position="20"/>
        <end position="40"/>
    </location>
</feature>
<organism evidence="7 8">
    <name type="scientific">Thermohalobaculum xanthum</name>
    <dbReference type="NCBI Taxonomy" id="2753746"/>
    <lineage>
        <taxon>Bacteria</taxon>
        <taxon>Pseudomonadati</taxon>
        <taxon>Pseudomonadota</taxon>
        <taxon>Alphaproteobacteria</taxon>
        <taxon>Rhodobacterales</taxon>
        <taxon>Paracoccaceae</taxon>
        <taxon>Thermohalobaculum</taxon>
    </lineage>
</organism>
<evidence type="ECO:0000313" key="8">
    <source>
        <dbReference type="Proteomes" id="UP000655420"/>
    </source>
</evidence>
<evidence type="ECO:0000256" key="2">
    <source>
        <dbReference type="ARBA" id="ARBA00023125"/>
    </source>
</evidence>
<dbReference type="InterPro" id="IPR052158">
    <property type="entry name" value="INH-QAR"/>
</dbReference>
<dbReference type="PANTHER" id="PTHR43130">
    <property type="entry name" value="ARAC-FAMILY TRANSCRIPTIONAL REGULATOR"/>
    <property type="match status" value="1"/>
</dbReference>
<dbReference type="InterPro" id="IPR009057">
    <property type="entry name" value="Homeodomain-like_sf"/>
</dbReference>
<dbReference type="InterPro" id="IPR018060">
    <property type="entry name" value="HTH_AraC"/>
</dbReference>
<dbReference type="InterPro" id="IPR029062">
    <property type="entry name" value="Class_I_gatase-like"/>
</dbReference>
<accession>A0A8J7M7B5</accession>
<keyword evidence="8" id="KW-1185">Reference proteome</keyword>
<dbReference type="PROSITE" id="PS01124">
    <property type="entry name" value="HTH_ARAC_FAMILY_2"/>
    <property type="match status" value="1"/>
</dbReference>
<comment type="caution">
    <text evidence="7">The sequence shown here is derived from an EMBL/GenBank/DDBJ whole genome shotgun (WGS) entry which is preliminary data.</text>
</comment>
<dbReference type="InterPro" id="IPR002818">
    <property type="entry name" value="DJ-1/PfpI"/>
</dbReference>
<dbReference type="Proteomes" id="UP000655420">
    <property type="component" value="Unassembled WGS sequence"/>
</dbReference>
<dbReference type="AlphaFoldDB" id="A0A8J7M7B5"/>
<dbReference type="Gene3D" id="3.40.50.880">
    <property type="match status" value="1"/>
</dbReference>
<gene>
    <name evidence="7" type="ORF">H0I76_10840</name>
</gene>
<dbReference type="SMART" id="SM00342">
    <property type="entry name" value="HTH_ARAC"/>
    <property type="match status" value="1"/>
</dbReference>
<keyword evidence="2" id="KW-0238">DNA-binding</keyword>
<keyword evidence="1" id="KW-0805">Transcription regulation</keyword>
<proteinExistence type="predicted"/>
<dbReference type="GO" id="GO:0003700">
    <property type="term" value="F:DNA-binding transcription factor activity"/>
    <property type="evidence" value="ECO:0007669"/>
    <property type="project" value="InterPro"/>
</dbReference>
<keyword evidence="5" id="KW-1133">Transmembrane helix</keyword>
<evidence type="ECO:0000256" key="5">
    <source>
        <dbReference type="SAM" id="Phobius"/>
    </source>
</evidence>
<dbReference type="SUPFAM" id="SSF52317">
    <property type="entry name" value="Class I glutamine amidotransferase-like"/>
    <property type="match status" value="1"/>
</dbReference>
<dbReference type="Gene3D" id="1.10.10.60">
    <property type="entry name" value="Homeodomain-like"/>
    <property type="match status" value="1"/>
</dbReference>
<dbReference type="RefSeq" id="WP_200609884.1">
    <property type="nucleotide sequence ID" value="NZ_JAEHHL010000006.1"/>
</dbReference>
<evidence type="ECO:0000256" key="4">
    <source>
        <dbReference type="SAM" id="MobiDB-lite"/>
    </source>
</evidence>
<name>A0A8J7M7B5_9RHOB</name>
<protein>
    <submittedName>
        <fullName evidence="7">GlxA family transcriptional regulator</fullName>
    </submittedName>
</protein>
<dbReference type="PROSITE" id="PS00041">
    <property type="entry name" value="HTH_ARAC_FAMILY_1"/>
    <property type="match status" value="1"/>
</dbReference>
<keyword evidence="3" id="KW-0804">Transcription</keyword>
<dbReference type="CDD" id="cd03136">
    <property type="entry name" value="GATase1_AraC_ArgR_like"/>
    <property type="match status" value="1"/>
</dbReference>
<dbReference type="SUPFAM" id="SSF46689">
    <property type="entry name" value="Homeodomain-like"/>
    <property type="match status" value="2"/>
</dbReference>
<keyword evidence="5" id="KW-0472">Membrane</keyword>
<keyword evidence="5" id="KW-0812">Transmembrane</keyword>
<evidence type="ECO:0000256" key="1">
    <source>
        <dbReference type="ARBA" id="ARBA00023015"/>
    </source>
</evidence>
<feature type="region of interest" description="Disordered" evidence="4">
    <location>
        <begin position="322"/>
        <end position="358"/>
    </location>
</feature>
<dbReference type="Pfam" id="PF01965">
    <property type="entry name" value="DJ-1_PfpI"/>
    <property type="match status" value="1"/>
</dbReference>
<feature type="domain" description="HTH araC/xylS-type" evidence="6">
    <location>
        <begin position="229"/>
        <end position="327"/>
    </location>
</feature>
<sequence length="358" mass="39117">MGSVAAPQTPKPEATKPREFVFLLCPMFSMIAFASAIEPLRVANRMARKPLYAWRLVSETGDPVECSNGTTVMVDGPIEDVNRDSSLVVCTGFGLDRAASKPVLTWLRKQARRGARVGALCTGAHVLAKAGLLDGKRCTIHWENHAAFGEDFPEAKLSKLLYVVDDGVFTCAGGTSSADMMLHLIADEHGADLGSLVADCLIHTPMRSDNDEQRLSVPARIGVRHPKLVQVIQMMERSTEDPVSPSDLAEAVNMSTRQLERLFRRYLNRSPKRYYMELRLDKARSLLLQTDMSVINVALACGFTSPSHFSKCYRAHFDRTPYRERGAPANTGSSKMRGPDPGTGTVKVGGGPRAAAGR</sequence>
<evidence type="ECO:0000313" key="7">
    <source>
        <dbReference type="EMBL" id="MBK0399689.1"/>
    </source>
</evidence>